<reference evidence="4" key="1">
    <citation type="submission" date="2017-09" db="EMBL/GenBank/DDBJ databases">
        <title>Depth-based differentiation of microbial function through sediment-hosted aquifers and enrichment of novel symbionts in the deep terrestrial subsurface.</title>
        <authorList>
            <person name="Probst A.J."/>
            <person name="Ladd B."/>
            <person name="Jarett J.K."/>
            <person name="Geller-Mcgrath D.E."/>
            <person name="Sieber C.M.K."/>
            <person name="Emerson J.B."/>
            <person name="Anantharaman K."/>
            <person name="Thomas B.C."/>
            <person name="Malmstrom R."/>
            <person name="Stieglmeier M."/>
            <person name="Klingl A."/>
            <person name="Woyke T."/>
            <person name="Ryan C.M."/>
            <person name="Banfield J.F."/>
        </authorList>
    </citation>
    <scope>NUCLEOTIDE SEQUENCE [LARGE SCALE GENOMIC DNA]</scope>
</reference>
<name>A0A2H0TCF3_9BACT</name>
<dbReference type="Proteomes" id="UP000231503">
    <property type="component" value="Unassembled WGS sequence"/>
</dbReference>
<evidence type="ECO:0000313" key="3">
    <source>
        <dbReference type="EMBL" id="PIR69223.1"/>
    </source>
</evidence>
<dbReference type="Pfam" id="PF01145">
    <property type="entry name" value="Band_7"/>
    <property type="match status" value="1"/>
</dbReference>
<proteinExistence type="predicted"/>
<comment type="caution">
    <text evidence="3">The sequence shown here is derived from an EMBL/GenBank/DDBJ whole genome shotgun (WGS) entry which is preliminary data.</text>
</comment>
<evidence type="ECO:0000256" key="1">
    <source>
        <dbReference type="SAM" id="Coils"/>
    </source>
</evidence>
<gene>
    <name evidence="3" type="ORF">COU47_03945</name>
</gene>
<dbReference type="EMBL" id="PFCO01000009">
    <property type="protein sequence ID" value="PIR69223.1"/>
    <property type="molecule type" value="Genomic_DNA"/>
</dbReference>
<protein>
    <recommendedName>
        <fullName evidence="2">Band 7 domain-containing protein</fullName>
    </recommendedName>
</protein>
<organism evidence="3 4">
    <name type="scientific">Candidatus Niyogibacteria bacterium CG10_big_fil_rev_8_21_14_0_10_46_36</name>
    <dbReference type="NCBI Taxonomy" id="1974726"/>
    <lineage>
        <taxon>Bacteria</taxon>
        <taxon>Candidatus Niyogiibacteriota</taxon>
    </lineage>
</organism>
<sequence length="423" mass="47090">MFGLSKLKVGFFAFLILTVIICFSCTVGINDAGQRTVVQYPNGSLFVKFTPGWYLKFFGRTTSYNDVLTYDFDKTKPEESASLDQQGIAVRYQDGGNGSIYGKARFNLPNDEMSMIKLHKAFRSPEGVAEKLIKPVTEEGMNLTAGLMSSEEAYAEKRGIFTQWAQQQISSGKFQTELKTITDVEEGTGKRVTKNIPVIKYGENGLPMQQKSDLTEYGIPVSGFQITDWGFEQKTLDQISRKREATMAIITAKADAERAQQEAMTAEQEGKRNVMTAKYAKEVEKEKAIVEAQQKKEVAIIEAKQRVEVAAQQKLEAEQKKFAAGEYKQEQILLGEGEAERKRLAMEADGALQQKIEAYKFVMAKFAEEFGKQKWVPEVMMSTGNGTSAPGNEAANLLNLFTAKVLQDLGLDMSVPVGRTRSN</sequence>
<dbReference type="InterPro" id="IPR001107">
    <property type="entry name" value="Band_7"/>
</dbReference>
<accession>A0A2H0TCF3</accession>
<keyword evidence="1" id="KW-0175">Coiled coil</keyword>
<feature type="domain" description="Band 7" evidence="2">
    <location>
        <begin position="32"/>
        <end position="263"/>
    </location>
</feature>
<dbReference type="AlphaFoldDB" id="A0A2H0TCF3"/>
<feature type="coiled-coil region" evidence="1">
    <location>
        <begin position="242"/>
        <end position="269"/>
    </location>
</feature>
<evidence type="ECO:0000313" key="4">
    <source>
        <dbReference type="Proteomes" id="UP000231503"/>
    </source>
</evidence>
<evidence type="ECO:0000259" key="2">
    <source>
        <dbReference type="Pfam" id="PF01145"/>
    </source>
</evidence>